<keyword evidence="1" id="KW-0812">Transmembrane</keyword>
<evidence type="ECO:0000256" key="1">
    <source>
        <dbReference type="SAM" id="Phobius"/>
    </source>
</evidence>
<keyword evidence="1" id="KW-0472">Membrane</keyword>
<gene>
    <name evidence="2" type="ORF">DUNSADRAFT_7241</name>
</gene>
<dbReference type="EMBL" id="MU069700">
    <property type="protein sequence ID" value="KAF5835542.1"/>
    <property type="molecule type" value="Genomic_DNA"/>
</dbReference>
<comment type="caution">
    <text evidence="2">The sequence shown here is derived from an EMBL/GenBank/DDBJ whole genome shotgun (WGS) entry which is preliminary data.</text>
</comment>
<dbReference type="Proteomes" id="UP000815325">
    <property type="component" value="Unassembled WGS sequence"/>
</dbReference>
<keyword evidence="3" id="KW-1185">Reference proteome</keyword>
<keyword evidence="1" id="KW-1133">Transmembrane helix</keyword>
<feature type="transmembrane region" description="Helical" evidence="1">
    <location>
        <begin position="74"/>
        <end position="91"/>
    </location>
</feature>
<protein>
    <submittedName>
        <fullName evidence="2">Uncharacterized protein</fullName>
    </submittedName>
</protein>
<accession>A0ABQ7GLT7</accession>
<evidence type="ECO:0000313" key="2">
    <source>
        <dbReference type="EMBL" id="KAF5835542.1"/>
    </source>
</evidence>
<sequence length="97" mass="10966">MLFWKAWGASVGLHHYYPRVPVRAMSTSRYPPPLADDSNESVLDFMLERLRMLWGPLQDTFGPMLSLIGPELKQVLWLCVTIGVILLLHAASGRMQA</sequence>
<reference evidence="2" key="1">
    <citation type="submission" date="2017-08" db="EMBL/GenBank/DDBJ databases">
        <authorList>
            <person name="Polle J.E."/>
            <person name="Barry K."/>
            <person name="Cushman J."/>
            <person name="Schmutz J."/>
            <person name="Tran D."/>
            <person name="Hathwaick L.T."/>
            <person name="Yim W.C."/>
            <person name="Jenkins J."/>
            <person name="Mckie-Krisberg Z.M."/>
            <person name="Prochnik S."/>
            <person name="Lindquist E."/>
            <person name="Dockter R.B."/>
            <person name="Adam C."/>
            <person name="Molina H."/>
            <person name="Bunkerborg J."/>
            <person name="Jin E."/>
            <person name="Buchheim M."/>
            <person name="Magnuson J."/>
        </authorList>
    </citation>
    <scope>NUCLEOTIDE SEQUENCE</scope>
    <source>
        <strain evidence="2">CCAP 19/18</strain>
    </source>
</reference>
<evidence type="ECO:0000313" key="3">
    <source>
        <dbReference type="Proteomes" id="UP000815325"/>
    </source>
</evidence>
<name>A0ABQ7GLT7_DUNSA</name>
<organism evidence="2 3">
    <name type="scientific">Dunaliella salina</name>
    <name type="common">Green alga</name>
    <name type="synonym">Protococcus salinus</name>
    <dbReference type="NCBI Taxonomy" id="3046"/>
    <lineage>
        <taxon>Eukaryota</taxon>
        <taxon>Viridiplantae</taxon>
        <taxon>Chlorophyta</taxon>
        <taxon>core chlorophytes</taxon>
        <taxon>Chlorophyceae</taxon>
        <taxon>CS clade</taxon>
        <taxon>Chlamydomonadales</taxon>
        <taxon>Dunaliellaceae</taxon>
        <taxon>Dunaliella</taxon>
    </lineage>
</organism>
<proteinExistence type="predicted"/>